<protein>
    <recommendedName>
        <fullName evidence="1">BTB domain-containing protein</fullName>
    </recommendedName>
</protein>
<evidence type="ECO:0000313" key="3">
    <source>
        <dbReference type="Proteomes" id="UP000828390"/>
    </source>
</evidence>
<gene>
    <name evidence="2" type="ORF">DPMN_093671</name>
</gene>
<reference evidence="2" key="2">
    <citation type="submission" date="2020-11" db="EMBL/GenBank/DDBJ databases">
        <authorList>
            <person name="McCartney M.A."/>
            <person name="Auch B."/>
            <person name="Kono T."/>
            <person name="Mallez S."/>
            <person name="Becker A."/>
            <person name="Gohl D.M."/>
            <person name="Silverstein K.A.T."/>
            <person name="Koren S."/>
            <person name="Bechman K.B."/>
            <person name="Herman A."/>
            <person name="Abrahante J.E."/>
            <person name="Garbe J."/>
        </authorList>
    </citation>
    <scope>NUCLEOTIDE SEQUENCE</scope>
    <source>
        <strain evidence="2">Duluth1</strain>
        <tissue evidence="2">Whole animal</tissue>
    </source>
</reference>
<evidence type="ECO:0000259" key="1">
    <source>
        <dbReference type="PROSITE" id="PS50097"/>
    </source>
</evidence>
<dbReference type="AlphaFoldDB" id="A0A9D4R138"/>
<dbReference type="PANTHER" id="PTHR22744:SF17">
    <property type="entry name" value="BTB DOMAIN-CONTAINING PROTEIN"/>
    <property type="match status" value="1"/>
</dbReference>
<dbReference type="CDD" id="cd18186">
    <property type="entry name" value="BTB_POZ_ZBTB_KLHL-like"/>
    <property type="match status" value="1"/>
</dbReference>
<dbReference type="SUPFAM" id="SSF54695">
    <property type="entry name" value="POZ domain"/>
    <property type="match status" value="1"/>
</dbReference>
<dbReference type="PANTHER" id="PTHR22744">
    <property type="entry name" value="HELIX LOOP HELIX PROTEIN 21-RELATED"/>
    <property type="match status" value="1"/>
</dbReference>
<dbReference type="SMART" id="SM00225">
    <property type="entry name" value="BTB"/>
    <property type="match status" value="1"/>
</dbReference>
<name>A0A9D4R138_DREPO</name>
<sequence>MTDPQPEPKPTMTTTSVKNDIDVSMFGESSGLADMTLILEDIRIPVIKALLVVTSPVFRTLLDSERKENDQNRNELTLQGKTFDTFIPFLRCIYPDLMDRVTDANATSILPLAWEYQIVKLMEKCEYCILALIGDKTI</sequence>
<dbReference type="InterPro" id="IPR000210">
    <property type="entry name" value="BTB/POZ_dom"/>
</dbReference>
<dbReference type="EMBL" id="JAIWYP010000003">
    <property type="protein sequence ID" value="KAH3851191.1"/>
    <property type="molecule type" value="Genomic_DNA"/>
</dbReference>
<dbReference type="PROSITE" id="PS50097">
    <property type="entry name" value="BTB"/>
    <property type="match status" value="1"/>
</dbReference>
<feature type="domain" description="BTB" evidence="1">
    <location>
        <begin position="33"/>
        <end position="102"/>
    </location>
</feature>
<keyword evidence="3" id="KW-1185">Reference proteome</keyword>
<organism evidence="2 3">
    <name type="scientific">Dreissena polymorpha</name>
    <name type="common">Zebra mussel</name>
    <name type="synonym">Mytilus polymorpha</name>
    <dbReference type="NCBI Taxonomy" id="45954"/>
    <lineage>
        <taxon>Eukaryota</taxon>
        <taxon>Metazoa</taxon>
        <taxon>Spiralia</taxon>
        <taxon>Lophotrochozoa</taxon>
        <taxon>Mollusca</taxon>
        <taxon>Bivalvia</taxon>
        <taxon>Autobranchia</taxon>
        <taxon>Heteroconchia</taxon>
        <taxon>Euheterodonta</taxon>
        <taxon>Imparidentia</taxon>
        <taxon>Neoheterodontei</taxon>
        <taxon>Myida</taxon>
        <taxon>Dreissenoidea</taxon>
        <taxon>Dreissenidae</taxon>
        <taxon>Dreissena</taxon>
    </lineage>
</organism>
<dbReference type="Proteomes" id="UP000828390">
    <property type="component" value="Unassembled WGS sequence"/>
</dbReference>
<proteinExistence type="predicted"/>
<reference evidence="2" key="1">
    <citation type="journal article" date="2019" name="bioRxiv">
        <title>The Genome of the Zebra Mussel, Dreissena polymorpha: A Resource for Invasive Species Research.</title>
        <authorList>
            <person name="McCartney M.A."/>
            <person name="Auch B."/>
            <person name="Kono T."/>
            <person name="Mallez S."/>
            <person name="Zhang Y."/>
            <person name="Obille A."/>
            <person name="Becker A."/>
            <person name="Abrahante J.E."/>
            <person name="Garbe J."/>
            <person name="Badalamenti J.P."/>
            <person name="Herman A."/>
            <person name="Mangelson H."/>
            <person name="Liachko I."/>
            <person name="Sullivan S."/>
            <person name="Sone E.D."/>
            <person name="Koren S."/>
            <person name="Silverstein K.A.T."/>
            <person name="Beckman K.B."/>
            <person name="Gohl D.M."/>
        </authorList>
    </citation>
    <scope>NUCLEOTIDE SEQUENCE</scope>
    <source>
        <strain evidence="2">Duluth1</strain>
        <tissue evidence="2">Whole animal</tissue>
    </source>
</reference>
<comment type="caution">
    <text evidence="2">The sequence shown here is derived from an EMBL/GenBank/DDBJ whole genome shotgun (WGS) entry which is preliminary data.</text>
</comment>
<evidence type="ECO:0000313" key="2">
    <source>
        <dbReference type="EMBL" id="KAH3851191.1"/>
    </source>
</evidence>
<dbReference type="Gene3D" id="3.30.710.10">
    <property type="entry name" value="Potassium Channel Kv1.1, Chain A"/>
    <property type="match status" value="1"/>
</dbReference>
<dbReference type="InterPro" id="IPR011333">
    <property type="entry name" value="SKP1/BTB/POZ_sf"/>
</dbReference>
<dbReference type="Pfam" id="PF00651">
    <property type="entry name" value="BTB"/>
    <property type="match status" value="1"/>
</dbReference>
<accession>A0A9D4R138</accession>